<dbReference type="RefSeq" id="WP_143416863.1">
    <property type="nucleotide sequence ID" value="NZ_VJXR01000003.1"/>
</dbReference>
<sequence length="180" mass="18371">MDDPGAEHEQQLAVELAEAVLAQTAPEELDLLEETSAEYFADPDGVLRPGRTDESVGFGVDLALLTPYVLAVLAPVVQFLLGVARDALKDELKPAIAAWVRGVIRHVVPGAGTPAGPGASTPAGPGAGTPAGGGKTPALTPDQARTVRDIAFRRARDLGIEEPRAALLADAVAGGVLVSG</sequence>
<accession>A0A552WWT8</accession>
<feature type="compositionally biased region" description="Low complexity" evidence="1">
    <location>
        <begin position="114"/>
        <end position="124"/>
    </location>
</feature>
<evidence type="ECO:0000256" key="2">
    <source>
        <dbReference type="SAM" id="Phobius"/>
    </source>
</evidence>
<protein>
    <submittedName>
        <fullName evidence="3">Uncharacterized protein</fullName>
    </submittedName>
</protein>
<feature type="transmembrane region" description="Helical" evidence="2">
    <location>
        <begin position="62"/>
        <end position="84"/>
    </location>
</feature>
<keyword evidence="2" id="KW-0472">Membrane</keyword>
<keyword evidence="4" id="KW-1185">Reference proteome</keyword>
<comment type="caution">
    <text evidence="3">The sequence shown here is derived from an EMBL/GenBank/DDBJ whole genome shotgun (WGS) entry which is preliminary data.</text>
</comment>
<feature type="compositionally biased region" description="Gly residues" evidence="1">
    <location>
        <begin position="125"/>
        <end position="135"/>
    </location>
</feature>
<proteinExistence type="predicted"/>
<organism evidence="3 4">
    <name type="scientific">Georgenia yuyongxinii</name>
    <dbReference type="NCBI Taxonomy" id="2589797"/>
    <lineage>
        <taxon>Bacteria</taxon>
        <taxon>Bacillati</taxon>
        <taxon>Actinomycetota</taxon>
        <taxon>Actinomycetes</taxon>
        <taxon>Micrococcales</taxon>
        <taxon>Bogoriellaceae</taxon>
        <taxon>Georgenia</taxon>
    </lineage>
</organism>
<reference evidence="3 4" key="1">
    <citation type="submission" date="2019-07" db="EMBL/GenBank/DDBJ databases">
        <title>Georgenia wutianyii sp. nov. and Georgenia *** sp. nov. isolated from plateau pika (Ochotona curzoniae) in the Qinghai-Tibet plateau of China.</title>
        <authorList>
            <person name="Tian Z."/>
        </authorList>
    </citation>
    <scope>NUCLEOTIDE SEQUENCE [LARGE SCALE GENOMIC DNA]</scope>
    <source>
        <strain evidence="3 4">Z446</strain>
    </source>
</reference>
<keyword evidence="2" id="KW-1133">Transmembrane helix</keyword>
<dbReference type="AlphaFoldDB" id="A0A552WWT8"/>
<dbReference type="Proteomes" id="UP000318693">
    <property type="component" value="Unassembled WGS sequence"/>
</dbReference>
<evidence type="ECO:0000256" key="1">
    <source>
        <dbReference type="SAM" id="MobiDB-lite"/>
    </source>
</evidence>
<evidence type="ECO:0000313" key="4">
    <source>
        <dbReference type="Proteomes" id="UP000318693"/>
    </source>
</evidence>
<feature type="region of interest" description="Disordered" evidence="1">
    <location>
        <begin position="114"/>
        <end position="143"/>
    </location>
</feature>
<keyword evidence="2" id="KW-0812">Transmembrane</keyword>
<name>A0A552WWT8_9MICO</name>
<evidence type="ECO:0000313" key="3">
    <source>
        <dbReference type="EMBL" id="TRW47291.1"/>
    </source>
</evidence>
<dbReference type="EMBL" id="VJXR01000003">
    <property type="protein sequence ID" value="TRW47291.1"/>
    <property type="molecule type" value="Genomic_DNA"/>
</dbReference>
<gene>
    <name evidence="3" type="ORF">FJ693_02005</name>
</gene>